<dbReference type="Gene3D" id="2.40.110.10">
    <property type="entry name" value="Butyryl-CoA Dehydrogenase, subunit A, domain 2"/>
    <property type="match status" value="1"/>
</dbReference>
<dbReference type="InterPro" id="IPR006091">
    <property type="entry name" value="Acyl-CoA_Oxase/DH_mid-dom"/>
</dbReference>
<keyword evidence="16" id="KW-1185">Reference proteome</keyword>
<keyword evidence="6" id="KW-0809">Transit peptide</keyword>
<dbReference type="GO" id="GO:0033539">
    <property type="term" value="P:fatty acid beta-oxidation using acyl-CoA dehydrogenase"/>
    <property type="evidence" value="ECO:0007669"/>
    <property type="project" value="TreeGrafter"/>
</dbReference>
<evidence type="ECO:0000259" key="12">
    <source>
        <dbReference type="Pfam" id="PF00441"/>
    </source>
</evidence>
<feature type="transmembrane region" description="Helical" evidence="11">
    <location>
        <begin position="416"/>
        <end position="441"/>
    </location>
</feature>
<evidence type="ECO:0000256" key="2">
    <source>
        <dbReference type="ARBA" id="ARBA00004305"/>
    </source>
</evidence>
<comment type="subcellular location">
    <subcellularLocation>
        <location evidence="2">Mitochondrion matrix</location>
    </subcellularLocation>
</comment>
<comment type="caution">
    <text evidence="15">The sequence shown here is derived from an EMBL/GenBank/DDBJ whole genome shotgun (WGS) entry which is preliminary data.</text>
</comment>
<dbReference type="GO" id="GO:0000062">
    <property type="term" value="F:fatty-acyl-CoA binding"/>
    <property type="evidence" value="ECO:0007669"/>
    <property type="project" value="TreeGrafter"/>
</dbReference>
<feature type="domain" description="Acyl-CoA oxidase/dehydrogenase middle" evidence="13">
    <location>
        <begin position="165"/>
        <end position="261"/>
    </location>
</feature>
<dbReference type="InterPro" id="IPR013786">
    <property type="entry name" value="AcylCoA_DH/ox_N"/>
</dbReference>
<feature type="region of interest" description="Disordered" evidence="10">
    <location>
        <begin position="564"/>
        <end position="601"/>
    </location>
</feature>
<dbReference type="AlphaFoldDB" id="D4DA01"/>
<evidence type="ECO:0000256" key="11">
    <source>
        <dbReference type="SAM" id="Phobius"/>
    </source>
</evidence>
<dbReference type="FunFam" id="2.40.110.10:FF:000008">
    <property type="entry name" value="Glutaryl-CoA dehydrogenase, mitochondrial"/>
    <property type="match status" value="1"/>
</dbReference>
<dbReference type="InterPro" id="IPR046373">
    <property type="entry name" value="Acyl-CoA_Oxase/DH_mid-dom_sf"/>
</dbReference>
<dbReference type="InterPro" id="IPR052033">
    <property type="entry name" value="Glutaryl-CoA_DH_mitochondrial"/>
</dbReference>
<reference evidence="16" key="1">
    <citation type="journal article" date="2011" name="Genome Biol.">
        <title>Comparative and functional genomics provide insights into the pathogenicity of dermatophytic fungi.</title>
        <authorList>
            <person name="Burmester A."/>
            <person name="Shelest E."/>
            <person name="Gloeckner G."/>
            <person name="Heddergott C."/>
            <person name="Schindler S."/>
            <person name="Staib P."/>
            <person name="Heidel A."/>
            <person name="Felder M."/>
            <person name="Petzold A."/>
            <person name="Szafranski K."/>
            <person name="Feuermann M."/>
            <person name="Pedruzzi I."/>
            <person name="Priebe S."/>
            <person name="Groth M."/>
            <person name="Winkler R."/>
            <person name="Li W."/>
            <person name="Kniemeyer O."/>
            <person name="Schroeckh V."/>
            <person name="Hertweck C."/>
            <person name="Hube B."/>
            <person name="White T.C."/>
            <person name="Platzer M."/>
            <person name="Guthke R."/>
            <person name="Heitman J."/>
            <person name="Woestemeyer J."/>
            <person name="Zipfel P.F."/>
            <person name="Monod M."/>
            <person name="Brakhage A.A."/>
        </authorList>
    </citation>
    <scope>NUCLEOTIDE SEQUENCE [LARGE SCALE GENOMIC DNA]</scope>
    <source>
        <strain evidence="16">HKI 0517</strain>
    </source>
</reference>
<dbReference type="GO" id="GO:0050660">
    <property type="term" value="F:flavin adenine dinucleotide binding"/>
    <property type="evidence" value="ECO:0007669"/>
    <property type="project" value="InterPro"/>
</dbReference>
<dbReference type="RefSeq" id="XP_003021915.1">
    <property type="nucleotide sequence ID" value="XM_003021869.1"/>
</dbReference>
<sequence>MNAALRRGTLRAALGAARRPADTAGPRRSAHSAAASFKWTDPLDAESLYTADELAIQDTARRYCQEQLAPRVLEAYRNEAYDPEILREMGSLGLLGATIQGYGCAGVSTVASGLITKEVERVDSGFRSGMSVQSSLIMTGIHEFGSEELKQRLLPQLAQGKLLGCFGLTEPNHGSDPGSMETVARPHPTKKGFFSLSGTKTWITNSPISDAFLVWAKLDGKIRGFVVERDQCPEGTLRTPAIKNKTALRASITGMIQMDNCPVPETNMFPEVTGLVGPFTCLNSARLGIAFGTMGALEDCISRAREYALERKQFKGNPLAKYQLVQKKLADAATDAAYGTLAAVQVARLKDEGKAVPEMISMIKRQNCDRALAGSRTLQEIFGGNAASDEYHIGRHVANLFVTQTYEGQSDIHSEFFTILLLIFTIIHANLLTIQTALYHIHFTIYHLHPPSTIFYQPSTVFIYSISLLFFYYLLLSSSLLYSTPIPIHLSAFTFSSLFLAFSSLSFSSPAKKHQQRRRTDLHDSPGFSRRYIKTSPCCLPRCQAASPSPSLVVPPLLAARRGKTRLSRNQLTPNPAIATEERKNSPPPERTRPRPPQVSLAPLPQTLHLQTAVMALKRINKELTDLGRSVSP</sequence>
<dbReference type="KEGG" id="tve:TRV_03945"/>
<feature type="domain" description="Acyl-CoA dehydrogenase/oxidase N-terminal" evidence="14">
    <location>
        <begin position="50"/>
        <end position="161"/>
    </location>
</feature>
<dbReference type="GO" id="GO:0005759">
    <property type="term" value="C:mitochondrial matrix"/>
    <property type="evidence" value="ECO:0007669"/>
    <property type="project" value="UniProtKB-SubCell"/>
</dbReference>
<dbReference type="HOGENOM" id="CLU_029285_0_0_1"/>
<evidence type="ECO:0000256" key="1">
    <source>
        <dbReference type="ARBA" id="ARBA00001974"/>
    </source>
</evidence>
<feature type="region of interest" description="Disordered" evidence="10">
    <location>
        <begin position="14"/>
        <end position="33"/>
    </location>
</feature>
<dbReference type="PANTHER" id="PTHR42807:SF1">
    <property type="entry name" value="GLUTARYL-COA DEHYDROGENASE, MITOCHONDRIAL"/>
    <property type="match status" value="1"/>
</dbReference>
<feature type="transmembrane region" description="Helical" evidence="11">
    <location>
        <begin position="488"/>
        <end position="509"/>
    </location>
</feature>
<dbReference type="OrthoDB" id="435240at2759"/>
<dbReference type="SUPFAM" id="SSF56645">
    <property type="entry name" value="Acyl-CoA dehydrogenase NM domain-like"/>
    <property type="match status" value="1"/>
</dbReference>
<evidence type="ECO:0000313" key="15">
    <source>
        <dbReference type="EMBL" id="EFE41297.1"/>
    </source>
</evidence>
<dbReference type="InterPro" id="IPR009075">
    <property type="entry name" value="AcylCo_DH/oxidase_C"/>
</dbReference>
<evidence type="ECO:0000256" key="5">
    <source>
        <dbReference type="ARBA" id="ARBA00022827"/>
    </source>
</evidence>
<keyword evidence="4 9" id="KW-0285">Flavoprotein</keyword>
<keyword evidence="11" id="KW-0472">Membrane</keyword>
<dbReference type="Pfam" id="PF02771">
    <property type="entry name" value="Acyl-CoA_dh_N"/>
    <property type="match status" value="1"/>
</dbReference>
<keyword evidence="11" id="KW-1133">Transmembrane helix</keyword>
<feature type="compositionally biased region" description="Basic and acidic residues" evidence="10">
    <location>
        <begin position="580"/>
        <end position="593"/>
    </location>
</feature>
<evidence type="ECO:0000256" key="9">
    <source>
        <dbReference type="RuleBase" id="RU362125"/>
    </source>
</evidence>
<evidence type="ECO:0000256" key="6">
    <source>
        <dbReference type="ARBA" id="ARBA00022946"/>
    </source>
</evidence>
<evidence type="ECO:0000256" key="10">
    <source>
        <dbReference type="SAM" id="MobiDB-lite"/>
    </source>
</evidence>
<dbReference type="GO" id="GO:0005743">
    <property type="term" value="C:mitochondrial inner membrane"/>
    <property type="evidence" value="ECO:0007669"/>
    <property type="project" value="TreeGrafter"/>
</dbReference>
<evidence type="ECO:0000313" key="16">
    <source>
        <dbReference type="Proteomes" id="UP000008383"/>
    </source>
</evidence>
<dbReference type="Proteomes" id="UP000008383">
    <property type="component" value="Unassembled WGS sequence"/>
</dbReference>
<dbReference type="GO" id="GO:0046949">
    <property type="term" value="P:fatty-acyl-CoA biosynthetic process"/>
    <property type="evidence" value="ECO:0007669"/>
    <property type="project" value="TreeGrafter"/>
</dbReference>
<name>D4DA01_TRIVH</name>
<comment type="similarity">
    <text evidence="3 9">Belongs to the acyl-CoA dehydrogenase family.</text>
</comment>
<gene>
    <name evidence="15" type="ORF">TRV_03945</name>
</gene>
<dbReference type="Gene3D" id="1.10.540.10">
    <property type="entry name" value="Acyl-CoA dehydrogenase/oxidase, N-terminal domain"/>
    <property type="match status" value="1"/>
</dbReference>
<evidence type="ECO:0000256" key="4">
    <source>
        <dbReference type="ARBA" id="ARBA00022630"/>
    </source>
</evidence>
<dbReference type="PANTHER" id="PTHR42807">
    <property type="entry name" value="GLUTARYL-COA DEHYDROGENASE, MITOCHONDRIAL"/>
    <property type="match status" value="1"/>
</dbReference>
<dbReference type="FunFam" id="1.10.540.10:FF:000003">
    <property type="entry name" value="glutaryl-CoA dehydrogenase, mitochondrial"/>
    <property type="match status" value="1"/>
</dbReference>
<dbReference type="InterPro" id="IPR036250">
    <property type="entry name" value="AcylCo_DH-like_C"/>
</dbReference>
<organism evidence="15 16">
    <name type="scientific">Trichophyton verrucosum (strain HKI 0517)</name>
    <dbReference type="NCBI Taxonomy" id="663202"/>
    <lineage>
        <taxon>Eukaryota</taxon>
        <taxon>Fungi</taxon>
        <taxon>Dikarya</taxon>
        <taxon>Ascomycota</taxon>
        <taxon>Pezizomycotina</taxon>
        <taxon>Eurotiomycetes</taxon>
        <taxon>Eurotiomycetidae</taxon>
        <taxon>Onygenales</taxon>
        <taxon>Arthrodermataceae</taxon>
        <taxon>Trichophyton</taxon>
    </lineage>
</organism>
<dbReference type="Gene3D" id="1.20.140.10">
    <property type="entry name" value="Butyryl-CoA Dehydrogenase, subunit A, domain 3"/>
    <property type="match status" value="1"/>
</dbReference>
<accession>D4DA01</accession>
<keyword evidence="11" id="KW-0812">Transmembrane</keyword>
<feature type="domain" description="Acyl-CoA dehydrogenase/oxidase C-terminal" evidence="12">
    <location>
        <begin position="280"/>
        <end position="414"/>
    </location>
</feature>
<evidence type="ECO:0000259" key="13">
    <source>
        <dbReference type="Pfam" id="PF02770"/>
    </source>
</evidence>
<dbReference type="InterPro" id="IPR009100">
    <property type="entry name" value="AcylCoA_DH/oxidase_NM_dom_sf"/>
</dbReference>
<dbReference type="GeneID" id="9578798"/>
<protein>
    <recommendedName>
        <fullName evidence="17">Glutaryl-CoA dehydrogenase</fullName>
    </recommendedName>
</protein>
<feature type="transmembrane region" description="Helical" evidence="11">
    <location>
        <begin position="461"/>
        <end position="482"/>
    </location>
</feature>
<evidence type="ECO:0000259" key="14">
    <source>
        <dbReference type="Pfam" id="PF02771"/>
    </source>
</evidence>
<comment type="cofactor">
    <cofactor evidence="1 9">
        <name>FAD</name>
        <dbReference type="ChEBI" id="CHEBI:57692"/>
    </cofactor>
</comment>
<dbReference type="InterPro" id="IPR037069">
    <property type="entry name" value="AcylCoA_DH/ox_N_sf"/>
</dbReference>
<keyword evidence="5 9" id="KW-0274">FAD</keyword>
<proteinExistence type="inferred from homology"/>
<evidence type="ECO:0008006" key="17">
    <source>
        <dbReference type="Google" id="ProtNLM"/>
    </source>
</evidence>
<dbReference type="SUPFAM" id="SSF47203">
    <property type="entry name" value="Acyl-CoA dehydrogenase C-terminal domain-like"/>
    <property type="match status" value="1"/>
</dbReference>
<evidence type="ECO:0000256" key="7">
    <source>
        <dbReference type="ARBA" id="ARBA00023002"/>
    </source>
</evidence>
<evidence type="ECO:0000256" key="8">
    <source>
        <dbReference type="ARBA" id="ARBA00023128"/>
    </source>
</evidence>
<keyword evidence="8" id="KW-0496">Mitochondrion</keyword>
<evidence type="ECO:0000256" key="3">
    <source>
        <dbReference type="ARBA" id="ARBA00009347"/>
    </source>
</evidence>
<dbReference type="Pfam" id="PF00441">
    <property type="entry name" value="Acyl-CoA_dh_1"/>
    <property type="match status" value="1"/>
</dbReference>
<feature type="compositionally biased region" description="Low complexity" evidence="10">
    <location>
        <begin position="14"/>
        <end position="24"/>
    </location>
</feature>
<keyword evidence="7 9" id="KW-0560">Oxidoreductase</keyword>
<dbReference type="GO" id="GO:0004361">
    <property type="term" value="F:glutaryl-CoA dehydrogenase activity"/>
    <property type="evidence" value="ECO:0007669"/>
    <property type="project" value="TreeGrafter"/>
</dbReference>
<dbReference type="Pfam" id="PF02770">
    <property type="entry name" value="Acyl-CoA_dh_M"/>
    <property type="match status" value="1"/>
</dbReference>
<dbReference type="EMBL" id="ACYE01000203">
    <property type="protein sequence ID" value="EFE41297.1"/>
    <property type="molecule type" value="Genomic_DNA"/>
</dbReference>